<name>A0ABQ6ME89_9STRA</name>
<dbReference type="SUPFAM" id="SSF52540">
    <property type="entry name" value="P-loop containing nucleoside triphosphate hydrolases"/>
    <property type="match status" value="1"/>
</dbReference>
<gene>
    <name evidence="4" type="ORF">TeGR_g3604</name>
</gene>
<evidence type="ECO:0000256" key="1">
    <source>
        <dbReference type="ARBA" id="ARBA00022741"/>
    </source>
</evidence>
<comment type="caution">
    <text evidence="4">The sequence shown here is derived from an EMBL/GenBank/DDBJ whole genome shotgun (WGS) entry which is preliminary data.</text>
</comment>
<evidence type="ECO:0000256" key="3">
    <source>
        <dbReference type="SAM" id="MobiDB-lite"/>
    </source>
</evidence>
<dbReference type="Gene3D" id="3.40.50.300">
    <property type="entry name" value="P-loop containing nucleotide triphosphate hydrolases"/>
    <property type="match status" value="1"/>
</dbReference>
<proteinExistence type="predicted"/>
<accession>A0ABQ6ME89</accession>
<keyword evidence="5" id="KW-1185">Reference proteome</keyword>
<dbReference type="InterPro" id="IPR027417">
    <property type="entry name" value="P-loop_NTPase"/>
</dbReference>
<feature type="compositionally biased region" description="Polar residues" evidence="3">
    <location>
        <begin position="85"/>
        <end position="95"/>
    </location>
</feature>
<dbReference type="InterPro" id="IPR006689">
    <property type="entry name" value="Small_GTPase_ARF/SAR"/>
</dbReference>
<feature type="compositionally biased region" description="Basic and acidic residues" evidence="3">
    <location>
        <begin position="127"/>
        <end position="140"/>
    </location>
</feature>
<organism evidence="4 5">
    <name type="scientific">Tetraparma gracilis</name>
    <dbReference type="NCBI Taxonomy" id="2962635"/>
    <lineage>
        <taxon>Eukaryota</taxon>
        <taxon>Sar</taxon>
        <taxon>Stramenopiles</taxon>
        <taxon>Ochrophyta</taxon>
        <taxon>Bolidophyceae</taxon>
        <taxon>Parmales</taxon>
        <taxon>Triparmaceae</taxon>
        <taxon>Tetraparma</taxon>
    </lineage>
</organism>
<feature type="region of interest" description="Disordered" evidence="3">
    <location>
        <begin position="60"/>
        <end position="167"/>
    </location>
</feature>
<evidence type="ECO:0000256" key="2">
    <source>
        <dbReference type="ARBA" id="ARBA00023134"/>
    </source>
</evidence>
<dbReference type="Proteomes" id="UP001165060">
    <property type="component" value="Unassembled WGS sequence"/>
</dbReference>
<sequence length="343" mass="36806">MFVGLPGSGKTTITKMMTGDGSVKRADLGFMLSGGNGRVSMFHHGDEAVHEQEEKAKVEMQALADGEATALESLGETGEEDPLSPENSRSPNIDGQSSTKSLTSSQSVSSPSYQASPNGKEASSMSIRDRRSGRAKRDSGKQGATPPSPKRKSVSRADAKIVRRPSSTAVITDKKGLPSVADAVVPFKPQKFLTLLPLPPPSTSVTSHHCFSSGYAFSALDAPGRPAFRHLWYSQLAGVCCIVLVVDVTDINNLPLVVDEVRRLGNEGGGKDLPVLVLGNKSDLLPPGGKAPLANEKDLAEALQLEKWLRNGDRMWTVRMVTATDMDTIAHALLWAIEERFRF</sequence>
<keyword evidence="2" id="KW-0342">GTP-binding</keyword>
<dbReference type="EMBL" id="BRYB01000179">
    <property type="protein sequence ID" value="GMI24696.1"/>
    <property type="molecule type" value="Genomic_DNA"/>
</dbReference>
<feature type="compositionally biased region" description="Low complexity" evidence="3">
    <location>
        <begin position="96"/>
        <end position="116"/>
    </location>
</feature>
<evidence type="ECO:0008006" key="6">
    <source>
        <dbReference type="Google" id="ProtNLM"/>
    </source>
</evidence>
<evidence type="ECO:0000313" key="5">
    <source>
        <dbReference type="Proteomes" id="UP001165060"/>
    </source>
</evidence>
<protein>
    <recommendedName>
        <fullName evidence="6">P-loop containing nucleoside triphosphate hydrolase protein</fullName>
    </recommendedName>
</protein>
<keyword evidence="1" id="KW-0547">Nucleotide-binding</keyword>
<evidence type="ECO:0000313" key="4">
    <source>
        <dbReference type="EMBL" id="GMI24696.1"/>
    </source>
</evidence>
<dbReference type="Pfam" id="PF00025">
    <property type="entry name" value="Arf"/>
    <property type="match status" value="1"/>
</dbReference>
<reference evidence="4 5" key="1">
    <citation type="journal article" date="2023" name="Commun. Biol.">
        <title>Genome analysis of Parmales, the sister group of diatoms, reveals the evolutionary specialization of diatoms from phago-mixotrophs to photoautotrophs.</title>
        <authorList>
            <person name="Ban H."/>
            <person name="Sato S."/>
            <person name="Yoshikawa S."/>
            <person name="Yamada K."/>
            <person name="Nakamura Y."/>
            <person name="Ichinomiya M."/>
            <person name="Sato N."/>
            <person name="Blanc-Mathieu R."/>
            <person name="Endo H."/>
            <person name="Kuwata A."/>
            <person name="Ogata H."/>
        </authorList>
    </citation>
    <scope>NUCLEOTIDE SEQUENCE [LARGE SCALE GENOMIC DNA]</scope>
</reference>